<organism evidence="1 2">
    <name type="scientific">Tectimicrobiota bacterium</name>
    <dbReference type="NCBI Taxonomy" id="2528274"/>
    <lineage>
        <taxon>Bacteria</taxon>
        <taxon>Pseudomonadati</taxon>
        <taxon>Nitrospinota/Tectimicrobiota group</taxon>
        <taxon>Candidatus Tectimicrobiota</taxon>
    </lineage>
</organism>
<gene>
    <name evidence="1" type="ORF">HY730_02875</name>
</gene>
<dbReference type="PANTHER" id="PTHR37166:SF1">
    <property type="entry name" value="PROTEIN FLAG"/>
    <property type="match status" value="1"/>
</dbReference>
<name>A0A933GKW9_UNCTE</name>
<accession>A0A933GKW9</accession>
<dbReference type="Proteomes" id="UP000772181">
    <property type="component" value="Unassembled WGS sequence"/>
</dbReference>
<reference evidence="1" key="1">
    <citation type="submission" date="2020-07" db="EMBL/GenBank/DDBJ databases">
        <title>Huge and variable diversity of episymbiotic CPR bacteria and DPANN archaea in groundwater ecosystems.</title>
        <authorList>
            <person name="He C.Y."/>
            <person name="Keren R."/>
            <person name="Whittaker M."/>
            <person name="Farag I.F."/>
            <person name="Doudna J."/>
            <person name="Cate J.H.D."/>
            <person name="Banfield J.F."/>
        </authorList>
    </citation>
    <scope>NUCLEOTIDE SEQUENCE</scope>
    <source>
        <strain evidence="1">NC_groundwater_1482_Ag_S-0.65um_47_24</strain>
    </source>
</reference>
<keyword evidence="1" id="KW-0282">Flagellum</keyword>
<dbReference type="Gene3D" id="3.30.160.170">
    <property type="entry name" value="FlaG-like"/>
    <property type="match status" value="1"/>
</dbReference>
<proteinExistence type="predicted"/>
<protein>
    <submittedName>
        <fullName evidence="1">Flagellar protein FlaG</fullName>
    </submittedName>
</protein>
<keyword evidence="1" id="KW-0966">Cell projection</keyword>
<dbReference type="EMBL" id="JACQWF010000132">
    <property type="protein sequence ID" value="MBI4595301.1"/>
    <property type="molecule type" value="Genomic_DNA"/>
</dbReference>
<dbReference type="AlphaFoldDB" id="A0A933GKW9"/>
<keyword evidence="1" id="KW-0969">Cilium</keyword>
<dbReference type="PANTHER" id="PTHR37166">
    <property type="entry name" value="PROTEIN FLAG"/>
    <property type="match status" value="1"/>
</dbReference>
<dbReference type="SUPFAM" id="SSF160214">
    <property type="entry name" value="FlaG-like"/>
    <property type="match status" value="1"/>
</dbReference>
<evidence type="ECO:0000313" key="1">
    <source>
        <dbReference type="EMBL" id="MBI4595301.1"/>
    </source>
</evidence>
<evidence type="ECO:0000313" key="2">
    <source>
        <dbReference type="Proteomes" id="UP000772181"/>
    </source>
</evidence>
<comment type="caution">
    <text evidence="1">The sequence shown here is derived from an EMBL/GenBank/DDBJ whole genome shotgun (WGS) entry which is preliminary data.</text>
</comment>
<dbReference type="InterPro" id="IPR035924">
    <property type="entry name" value="FlaG-like_sf"/>
</dbReference>
<sequence length="125" mass="14019">MSVEAIGSVQGDGYKSIHPEVSSLSDAAIQADNMQLQKNRKVKESEDKIKSKGRSEINQAMLNKIQDNIKILHNVDLQFSVHEKTGRTMVSVVDEDTGKLIREIPPREILDLDAKIQEMMGILFN</sequence>
<dbReference type="InterPro" id="IPR005186">
    <property type="entry name" value="FlaG"/>
</dbReference>
<dbReference type="Pfam" id="PF03646">
    <property type="entry name" value="FlaG"/>
    <property type="match status" value="1"/>
</dbReference>